<gene>
    <name evidence="1" type="ORF">WH297_15450</name>
</gene>
<reference evidence="1 2" key="1">
    <citation type="submission" date="2023-12" db="EMBL/GenBank/DDBJ databases">
        <title>Gut-associated functions are favored during microbiome assembly across C. elegans life.</title>
        <authorList>
            <person name="Zimmermann J."/>
        </authorList>
    </citation>
    <scope>NUCLEOTIDE SEQUENCE [LARGE SCALE GENOMIC DNA]</scope>
    <source>
        <strain evidence="1 2">MYb71</strain>
    </source>
</reference>
<protein>
    <submittedName>
        <fullName evidence="1">Uncharacterized protein</fullName>
    </submittedName>
</protein>
<keyword evidence="2" id="KW-1185">Reference proteome</keyword>
<evidence type="ECO:0000313" key="2">
    <source>
        <dbReference type="Proteomes" id="UP001375812"/>
    </source>
</evidence>
<proteinExistence type="predicted"/>
<name>A0ABU8PHP9_9HYPH</name>
<dbReference type="RefSeq" id="WP_105543588.1">
    <property type="nucleotide sequence ID" value="NZ_JBBGZH010000002.1"/>
</dbReference>
<organism evidence="1 2">
    <name type="scientific">Ochrobactrum vermis</name>
    <dbReference type="NCBI Taxonomy" id="1827297"/>
    <lineage>
        <taxon>Bacteria</taxon>
        <taxon>Pseudomonadati</taxon>
        <taxon>Pseudomonadota</taxon>
        <taxon>Alphaproteobacteria</taxon>
        <taxon>Hyphomicrobiales</taxon>
        <taxon>Brucellaceae</taxon>
        <taxon>Brucella/Ochrobactrum group</taxon>
        <taxon>Ochrobactrum</taxon>
    </lineage>
</organism>
<dbReference type="EMBL" id="JBBGZH010000002">
    <property type="protein sequence ID" value="MEJ5021115.1"/>
    <property type="molecule type" value="Genomic_DNA"/>
</dbReference>
<comment type="caution">
    <text evidence="1">The sequence shown here is derived from an EMBL/GenBank/DDBJ whole genome shotgun (WGS) entry which is preliminary data.</text>
</comment>
<accession>A0ABU8PHP9</accession>
<evidence type="ECO:0000313" key="1">
    <source>
        <dbReference type="EMBL" id="MEJ5021115.1"/>
    </source>
</evidence>
<dbReference type="Proteomes" id="UP001375812">
    <property type="component" value="Unassembled WGS sequence"/>
</dbReference>
<sequence>MTSRTEGLEWDILALFKRAYRQGRLDVAEHLLGALETSRDMEMGWKSPNSNSALAEAYREILG</sequence>